<dbReference type="EMBL" id="JACHDE010000006">
    <property type="protein sequence ID" value="MBB5401658.1"/>
    <property type="molecule type" value="Genomic_DNA"/>
</dbReference>
<comment type="pathway">
    <text evidence="9">Metabolic intermediate biosynthesis; acetyl-CoA biosynthesis; acetyl-CoA from acetate: step 1/2.</text>
</comment>
<evidence type="ECO:0000256" key="9">
    <source>
        <dbReference type="HAMAP-Rule" id="MF_00020"/>
    </source>
</evidence>
<keyword evidence="7 9" id="KW-0067">ATP-binding</keyword>
<evidence type="ECO:0000313" key="13">
    <source>
        <dbReference type="Proteomes" id="UP000592820"/>
    </source>
</evidence>
<feature type="binding site" evidence="9">
    <location>
        <position position="393"/>
    </location>
    <ligand>
        <name>Mg(2+)</name>
        <dbReference type="ChEBI" id="CHEBI:18420"/>
    </ligand>
</feature>
<dbReference type="Proteomes" id="UP000592820">
    <property type="component" value="Unassembled WGS sequence"/>
</dbReference>
<accession>A0A7W8L7Y8</accession>
<feature type="binding site" evidence="9">
    <location>
        <begin position="342"/>
        <end position="346"/>
    </location>
    <ligand>
        <name>ATP</name>
        <dbReference type="ChEBI" id="CHEBI:30616"/>
    </ligand>
</feature>
<evidence type="ECO:0000256" key="11">
    <source>
        <dbReference type="SAM" id="MobiDB-lite"/>
    </source>
</evidence>
<name>A0A7W8L7Y8_9BURK</name>
<dbReference type="NCBIfam" id="TIGR00016">
    <property type="entry name" value="ackA"/>
    <property type="match status" value="1"/>
</dbReference>
<evidence type="ECO:0000256" key="7">
    <source>
        <dbReference type="ARBA" id="ARBA00022840"/>
    </source>
</evidence>
<dbReference type="InterPro" id="IPR000890">
    <property type="entry name" value="Aliphatic_acid_kin_short-chain"/>
</dbReference>
<dbReference type="GO" id="GO:0000287">
    <property type="term" value="F:magnesium ion binding"/>
    <property type="evidence" value="ECO:0007669"/>
    <property type="project" value="UniProtKB-UniRule"/>
</dbReference>
<dbReference type="PANTHER" id="PTHR21060">
    <property type="entry name" value="ACETATE KINASE"/>
    <property type="match status" value="1"/>
</dbReference>
<evidence type="ECO:0000256" key="5">
    <source>
        <dbReference type="ARBA" id="ARBA00022741"/>
    </source>
</evidence>
<comment type="catalytic activity">
    <reaction evidence="9">
        <text>acetate + ATP = acetyl phosphate + ADP</text>
        <dbReference type="Rhea" id="RHEA:11352"/>
        <dbReference type="ChEBI" id="CHEBI:22191"/>
        <dbReference type="ChEBI" id="CHEBI:30089"/>
        <dbReference type="ChEBI" id="CHEBI:30616"/>
        <dbReference type="ChEBI" id="CHEBI:456216"/>
        <dbReference type="EC" id="2.7.2.1"/>
    </reaction>
</comment>
<evidence type="ECO:0000256" key="2">
    <source>
        <dbReference type="ARBA" id="ARBA00022490"/>
    </source>
</evidence>
<dbReference type="GO" id="GO:0005829">
    <property type="term" value="C:cytosol"/>
    <property type="evidence" value="ECO:0007669"/>
    <property type="project" value="TreeGrafter"/>
</dbReference>
<dbReference type="InterPro" id="IPR023865">
    <property type="entry name" value="Aliphatic_acid_kinase_CS"/>
</dbReference>
<evidence type="ECO:0000313" key="12">
    <source>
        <dbReference type="EMBL" id="MBB5401658.1"/>
    </source>
</evidence>
<feature type="binding site" evidence="9">
    <location>
        <begin position="222"/>
        <end position="226"/>
    </location>
    <ligand>
        <name>ATP</name>
        <dbReference type="ChEBI" id="CHEBI:30616"/>
    </ligand>
</feature>
<dbReference type="SUPFAM" id="SSF53067">
    <property type="entry name" value="Actin-like ATPase domain"/>
    <property type="match status" value="2"/>
</dbReference>
<dbReference type="PROSITE" id="PS01075">
    <property type="entry name" value="ACETATE_KINASE_1"/>
    <property type="match status" value="1"/>
</dbReference>
<comment type="cofactor">
    <cofactor evidence="9">
        <name>Mg(2+)</name>
        <dbReference type="ChEBI" id="CHEBI:18420"/>
    </cofactor>
    <cofactor evidence="9">
        <name>Mn(2+)</name>
        <dbReference type="ChEBI" id="CHEBI:29035"/>
    </cofactor>
    <text evidence="9">Mg(2+). Can also accept Mn(2+).</text>
</comment>
<comment type="subcellular location">
    <subcellularLocation>
        <location evidence="9">Cytoplasm</location>
    </subcellularLocation>
</comment>
<evidence type="ECO:0000256" key="8">
    <source>
        <dbReference type="ARBA" id="ARBA00022842"/>
    </source>
</evidence>
<evidence type="ECO:0000256" key="6">
    <source>
        <dbReference type="ARBA" id="ARBA00022777"/>
    </source>
</evidence>
<feature type="binding site" evidence="9">
    <location>
        <position position="9"/>
    </location>
    <ligand>
        <name>Mg(2+)</name>
        <dbReference type="ChEBI" id="CHEBI:18420"/>
    </ligand>
</feature>
<keyword evidence="4 9" id="KW-0479">Metal-binding</keyword>
<gene>
    <name evidence="9" type="primary">ackA</name>
    <name evidence="12" type="ORF">HDG41_003741</name>
</gene>
<feature type="region of interest" description="Disordered" evidence="11">
    <location>
        <begin position="49"/>
        <end position="68"/>
    </location>
</feature>
<dbReference type="InterPro" id="IPR043129">
    <property type="entry name" value="ATPase_NBD"/>
</dbReference>
<dbReference type="PROSITE" id="PS01076">
    <property type="entry name" value="ACETATE_KINASE_2"/>
    <property type="match status" value="1"/>
</dbReference>
<feature type="binding site" evidence="9">
    <location>
        <begin position="297"/>
        <end position="299"/>
    </location>
    <ligand>
        <name>ATP</name>
        <dbReference type="ChEBI" id="CHEBI:30616"/>
    </ligand>
</feature>
<dbReference type="GO" id="GO:0006085">
    <property type="term" value="P:acetyl-CoA biosynthetic process"/>
    <property type="evidence" value="ECO:0007669"/>
    <property type="project" value="UniProtKB-UniRule"/>
</dbReference>
<dbReference type="PRINTS" id="PR00471">
    <property type="entry name" value="ACETATEKNASE"/>
</dbReference>
<comment type="function">
    <text evidence="9">Catalyzes the formation of acetyl phosphate from acetate and ATP. Can also catalyze the reverse reaction.</text>
</comment>
<feature type="site" description="Transition state stabilizer" evidence="9">
    <location>
        <position position="255"/>
    </location>
</feature>
<dbReference type="GO" id="GO:0005524">
    <property type="term" value="F:ATP binding"/>
    <property type="evidence" value="ECO:0007669"/>
    <property type="project" value="UniProtKB-KW"/>
</dbReference>
<comment type="similarity">
    <text evidence="1 9 10">Belongs to the acetokinase family.</text>
</comment>
<comment type="caution">
    <text evidence="12">The sequence shown here is derived from an EMBL/GenBank/DDBJ whole genome shotgun (WGS) entry which is preliminary data.</text>
</comment>
<comment type="subunit">
    <text evidence="9">Homodimer.</text>
</comment>
<protein>
    <recommendedName>
        <fullName evidence="9">Acetate kinase</fullName>
        <ecNumber evidence="9">2.7.2.1</ecNumber>
    </recommendedName>
    <alternativeName>
        <fullName evidence="9">Acetokinase</fullName>
    </alternativeName>
</protein>
<reference evidence="12 13" key="1">
    <citation type="submission" date="2020-08" db="EMBL/GenBank/DDBJ databases">
        <title>Genomic Encyclopedia of Type Strains, Phase IV (KMG-V): Genome sequencing to study the core and pangenomes of soil and plant-associated prokaryotes.</title>
        <authorList>
            <person name="Whitman W."/>
        </authorList>
    </citation>
    <scope>NUCLEOTIDE SEQUENCE [LARGE SCALE GENOMIC DNA]</scope>
    <source>
        <strain evidence="12 13">JPY162</strain>
    </source>
</reference>
<sequence>MAHVILVLNAGSSSIKFSAFEEQGSALELVVHGQVDGLYTSHARFEALDRHGEPSAKPRVPSAKGERSHAKEWIAGTELDHRHGLEHIGVFLEEHREGHTLVAVGHRVVHGGQRFSGPVRLTPAVVDELDKLTPLAPLHQPHNLKAIRLFDQMQRDVPQVACFDTAFHHTQPDVAQAFALPAAVTDLGVRRYGFHGLSYEYIASVLPHVAPGAASGRTVIAHLGNGASMCALVGGASVASTMGFTALDGLPMGTRCGNLDPGVVLYLMEERGMDARALEDLLYRRSGLLGVSGVSADMRTLLESDDPRARFAIDLFVYRISRELGSLAAAMDGIDALVFTGGIGEHAAAVREAVVRRAKWLGVELDVAANLKGGPLVTTASSRIPVWVIPTNEELMIARHTRAVVE</sequence>
<dbReference type="RefSeq" id="WP_184226719.1">
    <property type="nucleotide sequence ID" value="NZ_JACHDE010000006.1"/>
</dbReference>
<evidence type="ECO:0000256" key="3">
    <source>
        <dbReference type="ARBA" id="ARBA00022679"/>
    </source>
</evidence>
<feature type="binding site" evidence="9">
    <location>
        <position position="107"/>
    </location>
    <ligand>
        <name>substrate</name>
    </ligand>
</feature>
<dbReference type="Pfam" id="PF00871">
    <property type="entry name" value="Acetate_kinase"/>
    <property type="match status" value="1"/>
</dbReference>
<keyword evidence="2 9" id="KW-0963">Cytoplasm</keyword>
<dbReference type="EC" id="2.7.2.1" evidence="9"/>
<feature type="site" description="Transition state stabilizer" evidence="9">
    <location>
        <position position="195"/>
    </location>
</feature>
<feature type="active site" description="Proton donor/acceptor" evidence="9">
    <location>
        <position position="164"/>
    </location>
</feature>
<dbReference type="Gene3D" id="3.30.420.40">
    <property type="match status" value="2"/>
</dbReference>
<dbReference type="HAMAP" id="MF_00020">
    <property type="entry name" value="Acetate_kinase"/>
    <property type="match status" value="1"/>
</dbReference>
<dbReference type="GO" id="GO:0008776">
    <property type="term" value="F:acetate kinase activity"/>
    <property type="evidence" value="ECO:0007669"/>
    <property type="project" value="UniProtKB-UniRule"/>
</dbReference>
<keyword evidence="8 9" id="KW-0460">Magnesium</keyword>
<evidence type="ECO:0000256" key="1">
    <source>
        <dbReference type="ARBA" id="ARBA00008748"/>
    </source>
</evidence>
<dbReference type="InterPro" id="IPR004372">
    <property type="entry name" value="Ac/propionate_kinase"/>
</dbReference>
<keyword evidence="3 9" id="KW-0808">Transferase</keyword>
<proteinExistence type="inferred from homology"/>
<evidence type="ECO:0000256" key="10">
    <source>
        <dbReference type="RuleBase" id="RU003835"/>
    </source>
</evidence>
<dbReference type="GO" id="GO:0006083">
    <property type="term" value="P:acetate metabolic process"/>
    <property type="evidence" value="ECO:0007669"/>
    <property type="project" value="TreeGrafter"/>
</dbReference>
<keyword evidence="5 9" id="KW-0547">Nucleotide-binding</keyword>
<evidence type="ECO:0000256" key="4">
    <source>
        <dbReference type="ARBA" id="ARBA00022723"/>
    </source>
</evidence>
<dbReference type="PIRSF" id="PIRSF000722">
    <property type="entry name" value="Acetate_prop_kin"/>
    <property type="match status" value="1"/>
</dbReference>
<feature type="binding site" evidence="9">
    <location>
        <position position="16"/>
    </location>
    <ligand>
        <name>ATP</name>
        <dbReference type="ChEBI" id="CHEBI:30616"/>
    </ligand>
</feature>
<keyword evidence="6 9" id="KW-0418">Kinase</keyword>
<organism evidence="12 13">
    <name type="scientific">Paraburkholderia youngii</name>
    <dbReference type="NCBI Taxonomy" id="2782701"/>
    <lineage>
        <taxon>Bacteria</taxon>
        <taxon>Pseudomonadati</taxon>
        <taxon>Pseudomonadota</taxon>
        <taxon>Betaproteobacteria</taxon>
        <taxon>Burkholderiales</taxon>
        <taxon>Burkholderiaceae</taxon>
        <taxon>Paraburkholderia</taxon>
    </lineage>
</organism>
<dbReference type="PANTHER" id="PTHR21060:SF21">
    <property type="entry name" value="ACETATE KINASE"/>
    <property type="match status" value="1"/>
</dbReference>
<dbReference type="AlphaFoldDB" id="A0A7W8L7Y8"/>
<dbReference type="UniPathway" id="UPA00340">
    <property type="reaction ID" value="UER00458"/>
</dbReference>